<sequence length="499" mass="56819">MVTPGLHIVLLLSVLWPALGTAGSLFDLEVKQRTVEYGQPLRLTLRTNREQPSLEVIDLSALDSDFVVETPSEVMEESRAGGQYWRIRLYPRRSGALVIPALEFLDHRSRPVTVTIQPARNPDTHSLIRVSSKLPSTSVWVNQPLKVLMSIETDDAYAGIEVENPSQETIKAEVLAPEQSVNGNHDPSRIIYETGWLLTPLTHGRISVQLPPVQIRKDGVITHRFYPPRLLLQVRALPSFVPPTMPVGKQSLDVVLPNRGLLMKGETYSMILKIRNATAPGRGTVGILRQFRSNASIRYLEPGKLSDSAYRLPFVPNAIGLLSLPRVRLQYFDPSTGRIDTREQVVGSIWVIDAWIKYALIGGLWVLMMLLLKVGFQWATRKWWVFSHYHKALRRFQQARNTEMLQAGLVEIAKAESWPVNLTLREWQQYWGAHFPGFTQLEKALWLLQGQRYGKQDMDFPWVRRQLTGICYWRQPLLRLMAINTDVSQPVGSEGQREQ</sequence>
<dbReference type="EMBL" id="AP012273">
    <property type="protein sequence ID" value="BAO44935.1"/>
    <property type="molecule type" value="Genomic_DNA"/>
</dbReference>
<dbReference type="KEGG" id="tbn:TBH_C2021"/>
<keyword evidence="1" id="KW-0812">Transmembrane</keyword>
<evidence type="ECO:0008006" key="4">
    <source>
        <dbReference type="Google" id="ProtNLM"/>
    </source>
</evidence>
<keyword evidence="3" id="KW-1185">Reference proteome</keyword>
<keyword evidence="1" id="KW-1133">Transmembrane helix</keyword>
<dbReference type="InterPro" id="IPR025738">
    <property type="entry name" value="BatD"/>
</dbReference>
<evidence type="ECO:0000313" key="2">
    <source>
        <dbReference type="EMBL" id="BAO44935.1"/>
    </source>
</evidence>
<name>A0A7U6JJF8_9GAMM</name>
<dbReference type="AlphaFoldDB" id="A0A7U6JJF8"/>
<evidence type="ECO:0000256" key="1">
    <source>
        <dbReference type="SAM" id="Phobius"/>
    </source>
</evidence>
<dbReference type="OrthoDB" id="5293418at2"/>
<protein>
    <recommendedName>
        <fullName evidence="4">Protein BatD</fullName>
    </recommendedName>
</protein>
<dbReference type="Proteomes" id="UP000031631">
    <property type="component" value="Chromosome"/>
</dbReference>
<reference evidence="2 3" key="1">
    <citation type="journal article" date="2014" name="PLoS ONE">
        <title>Physiological and genomic features of a novel sulfur-oxidizing gammaproteobacterium belonging to a previously uncultivated symbiotic lineage isolated from a hydrothermal vent.</title>
        <authorList>
            <person name="Nunoura T."/>
            <person name="Takaki Y."/>
            <person name="Kazama H."/>
            <person name="Kakuta J."/>
            <person name="Shimamura S."/>
            <person name="Makita H."/>
            <person name="Hirai M."/>
            <person name="Miyazaki M."/>
            <person name="Takai K."/>
        </authorList>
    </citation>
    <scope>NUCLEOTIDE SEQUENCE [LARGE SCALE GENOMIC DNA]</scope>
    <source>
        <strain evidence="2 3">Hiromi1</strain>
    </source>
</reference>
<keyword evidence="1" id="KW-0472">Membrane</keyword>
<dbReference type="RefSeq" id="WP_041068189.1">
    <property type="nucleotide sequence ID" value="NZ_AP012273.1"/>
</dbReference>
<organism evidence="2 3">
    <name type="scientific">Thiolapillus brandeum</name>
    <dbReference type="NCBI Taxonomy" id="1076588"/>
    <lineage>
        <taxon>Bacteria</taxon>
        <taxon>Pseudomonadati</taxon>
        <taxon>Pseudomonadota</taxon>
        <taxon>Gammaproteobacteria</taxon>
        <taxon>Chromatiales</taxon>
        <taxon>Sedimenticolaceae</taxon>
        <taxon>Thiolapillus</taxon>
    </lineage>
</organism>
<dbReference type="Pfam" id="PF13584">
    <property type="entry name" value="BatD"/>
    <property type="match status" value="1"/>
</dbReference>
<feature type="transmembrane region" description="Helical" evidence="1">
    <location>
        <begin position="355"/>
        <end position="372"/>
    </location>
</feature>
<proteinExistence type="predicted"/>
<evidence type="ECO:0000313" key="3">
    <source>
        <dbReference type="Proteomes" id="UP000031631"/>
    </source>
</evidence>
<gene>
    <name evidence="2" type="ORF">TBH_C2021</name>
</gene>
<accession>A0A7U6JJF8</accession>